<dbReference type="PANTHER" id="PTHR43335:SF4">
    <property type="entry name" value="ABC TRANSPORTER, ATP-BINDING PROTEIN"/>
    <property type="match status" value="1"/>
</dbReference>
<evidence type="ECO:0000313" key="8">
    <source>
        <dbReference type="EMBL" id="MBL0003366.1"/>
    </source>
</evidence>
<keyword evidence="3" id="KW-0547">Nucleotide-binding</keyword>
<dbReference type="Gene3D" id="2.60.120.260">
    <property type="entry name" value="Galactose-binding domain-like"/>
    <property type="match status" value="1"/>
</dbReference>
<gene>
    <name evidence="8" type="ORF">IPP00_05060</name>
</gene>
<evidence type="ECO:0000256" key="4">
    <source>
        <dbReference type="ARBA" id="ARBA00022801"/>
    </source>
</evidence>
<dbReference type="InterPro" id="IPR003439">
    <property type="entry name" value="ABC_transporter-like_ATP-bd"/>
</dbReference>
<dbReference type="AlphaFoldDB" id="A0A9D7T6F9"/>
<feature type="signal peptide" evidence="6">
    <location>
        <begin position="1"/>
        <end position="28"/>
    </location>
</feature>
<dbReference type="SMART" id="SM00939">
    <property type="entry name" value="PepX_C"/>
    <property type="match status" value="1"/>
</dbReference>
<dbReference type="InterPro" id="IPR008979">
    <property type="entry name" value="Galactose-bd-like_sf"/>
</dbReference>
<dbReference type="PANTHER" id="PTHR43335">
    <property type="entry name" value="ABC TRANSPORTER, ATP-BINDING PROTEIN"/>
    <property type="match status" value="1"/>
</dbReference>
<dbReference type="InterPro" id="IPR027417">
    <property type="entry name" value="P-loop_NTPase"/>
</dbReference>
<dbReference type="SUPFAM" id="SSF52540">
    <property type="entry name" value="P-loop containing nucleoside triphosphate hydrolases"/>
    <property type="match status" value="1"/>
</dbReference>
<dbReference type="Gene3D" id="3.40.50.1820">
    <property type="entry name" value="alpha/beta hydrolase"/>
    <property type="match status" value="1"/>
</dbReference>
<dbReference type="SUPFAM" id="SSF49785">
    <property type="entry name" value="Galactose-binding domain-like"/>
    <property type="match status" value="1"/>
</dbReference>
<name>A0A9D7T6F9_9MICO</name>
<keyword evidence="2" id="KW-0813">Transport</keyword>
<dbReference type="InterPro" id="IPR000383">
    <property type="entry name" value="Xaa-Pro-like_dom"/>
</dbReference>
<evidence type="ECO:0000256" key="1">
    <source>
        <dbReference type="ARBA" id="ARBA00005417"/>
    </source>
</evidence>
<organism evidence="8 9">
    <name type="scientific">Candidatus Phosphoribacter hodrii</name>
    <dbReference type="NCBI Taxonomy" id="2953743"/>
    <lineage>
        <taxon>Bacteria</taxon>
        <taxon>Bacillati</taxon>
        <taxon>Actinomycetota</taxon>
        <taxon>Actinomycetes</taxon>
        <taxon>Micrococcales</taxon>
        <taxon>Dermatophilaceae</taxon>
        <taxon>Candidatus Phosphoribacter</taxon>
    </lineage>
</organism>
<keyword evidence="4 8" id="KW-0378">Hydrolase</keyword>
<dbReference type="SUPFAM" id="SSF53474">
    <property type="entry name" value="alpha/beta-Hydrolases"/>
    <property type="match status" value="1"/>
</dbReference>
<dbReference type="InterPro" id="IPR017871">
    <property type="entry name" value="ABC_transporter-like_CS"/>
</dbReference>
<dbReference type="SMART" id="SM00382">
    <property type="entry name" value="AAA"/>
    <property type="match status" value="1"/>
</dbReference>
<dbReference type="Pfam" id="PF00005">
    <property type="entry name" value="ABC_tran"/>
    <property type="match status" value="1"/>
</dbReference>
<feature type="domain" description="ABC transporter" evidence="7">
    <location>
        <begin position="649"/>
        <end position="877"/>
    </location>
</feature>
<dbReference type="InterPro" id="IPR013736">
    <property type="entry name" value="Xaa-Pro_dipept_C"/>
</dbReference>
<evidence type="ECO:0000256" key="2">
    <source>
        <dbReference type="ARBA" id="ARBA00022448"/>
    </source>
</evidence>
<dbReference type="InterPro" id="IPR003593">
    <property type="entry name" value="AAA+_ATPase"/>
</dbReference>
<accession>A0A9D7T6F9</accession>
<keyword evidence="5" id="KW-0067">ATP-binding</keyword>
<dbReference type="GO" id="GO:0005524">
    <property type="term" value="F:ATP binding"/>
    <property type="evidence" value="ECO:0007669"/>
    <property type="project" value="UniProtKB-KW"/>
</dbReference>
<dbReference type="PROSITE" id="PS00211">
    <property type="entry name" value="ABC_TRANSPORTER_1"/>
    <property type="match status" value="1"/>
</dbReference>
<dbReference type="Pfam" id="PF08530">
    <property type="entry name" value="PepX_C"/>
    <property type="match status" value="1"/>
</dbReference>
<reference evidence="8" key="1">
    <citation type="submission" date="2020-10" db="EMBL/GenBank/DDBJ databases">
        <title>Connecting structure to function with the recovery of over 1000 high-quality activated sludge metagenome-assembled genomes encoding full-length rRNA genes using long-read sequencing.</title>
        <authorList>
            <person name="Singleton C.M."/>
            <person name="Petriglieri F."/>
            <person name="Kristensen J.M."/>
            <person name="Kirkegaard R.H."/>
            <person name="Michaelsen T.Y."/>
            <person name="Andersen M.H."/>
            <person name="Karst S.M."/>
            <person name="Dueholm M.S."/>
            <person name="Nielsen P.H."/>
            <person name="Albertsen M."/>
        </authorList>
    </citation>
    <scope>NUCLEOTIDE SEQUENCE</scope>
    <source>
        <strain evidence="8">Ribe_18-Q3-R11-54_MAXAC.001</strain>
    </source>
</reference>
<dbReference type="Proteomes" id="UP000886632">
    <property type="component" value="Unassembled WGS sequence"/>
</dbReference>
<evidence type="ECO:0000259" key="7">
    <source>
        <dbReference type="PROSITE" id="PS50893"/>
    </source>
</evidence>
<evidence type="ECO:0000256" key="3">
    <source>
        <dbReference type="ARBA" id="ARBA00022741"/>
    </source>
</evidence>
<comment type="similarity">
    <text evidence="1">Belongs to the ABC transporter superfamily.</text>
</comment>
<evidence type="ECO:0000256" key="5">
    <source>
        <dbReference type="ARBA" id="ARBA00022840"/>
    </source>
</evidence>
<dbReference type="InterPro" id="IPR029058">
    <property type="entry name" value="AB_hydrolase_fold"/>
</dbReference>
<comment type="caution">
    <text evidence="8">The sequence shown here is derived from an EMBL/GenBank/DDBJ whole genome shotgun (WGS) entry which is preliminary data.</text>
</comment>
<dbReference type="GO" id="GO:0008239">
    <property type="term" value="F:dipeptidyl-peptidase activity"/>
    <property type="evidence" value="ECO:0007669"/>
    <property type="project" value="InterPro"/>
</dbReference>
<sequence>MYAVRRTAAALLAAVVLALVPGTSVGLAASTGLAASPANPTAAGLGADGTPGPAIEETLSVPVGPEPDGTAVALDATVFRPGGLGQHSEPWSAVLLAHGFGGSKADLVERGRDLASRGYLVLGYSARGFGASGGRIHLNDPAYEIADARALVSLLATRSDVLLDAPGDPHVGVVGASYGGALAIMLGATDPRVDSVVGVVAWNDLADAFFPQFAVVGPRSPMGPAQVDRSPEPGPLKALWASRFFGSALAGAGSPGAGAGGGAHPSSGGDAGAVCGRFDPTVCRLFLEATVTGRPSPELLTVLRAHSPRPLLSGLRAPTMLVQGMADSLFGIEQAAATARAIAVQVPRLAIRWIDGGHDGLSSTAAADEQALRDWLADTLRGTTLLAGAGQFIYAAPIPRRRTVAPLFTTPDSPPTATWTAVPLAPLVGASGGATSDPQRIVTPPGGQPASVTAIPSLGGLGVGAAAYQLAALPGQSAAFDSPPFAQQTAIVGAPRLTLTVTSTGPETVLFLSLWQVTAGQATLPRRLVAPVRVLTTPGQPTSVDVALAPATWTVEAGSSLRLLITSTDSAYAAPREARVDLVAVAGGELRLPHVDGYLLAAESDLDTESVGVATAIALLLAAFGVLAWRERRRRRLLPDRADLADVPLAVEHLVKTYADGHRAVGDVSWRAERGQVVGLLGPNGAGKTTTLRMAMGLITPDSGAVYLGGRAVRPGAPALRGVGALVEGPGFLPHLTGRANLHAYWAATGRPIEEARLDEALDVAALGGAVDRPVRSYSHGMRQRLGIAQAMLGLPDLLVLDEPTNGLDPPQIAAMRPILQRYAAAGRTVVVSSHLLAEVEQTCSHVVVMHAGRVVTAGPVADLIDSSDTTVVHLDPAATAETIAAVADRLLSVAGILEVEIVEDEGDSRLVVTAGMPRPDVVRALTEVGADVVGLSSRKHLEEVFLRVIAAAQTAGEPTGSVTERLRQVRAR</sequence>
<feature type="chain" id="PRO_5039579063" evidence="6">
    <location>
        <begin position="29"/>
        <end position="973"/>
    </location>
</feature>
<proteinExistence type="inferred from homology"/>
<dbReference type="EMBL" id="JADKGK010000011">
    <property type="protein sequence ID" value="MBL0003366.1"/>
    <property type="molecule type" value="Genomic_DNA"/>
</dbReference>
<dbReference type="Pfam" id="PF02129">
    <property type="entry name" value="Peptidase_S15"/>
    <property type="match status" value="1"/>
</dbReference>
<dbReference type="GO" id="GO:0016887">
    <property type="term" value="F:ATP hydrolysis activity"/>
    <property type="evidence" value="ECO:0007669"/>
    <property type="project" value="InterPro"/>
</dbReference>
<dbReference type="PROSITE" id="PS50893">
    <property type="entry name" value="ABC_TRANSPORTER_2"/>
    <property type="match status" value="1"/>
</dbReference>
<evidence type="ECO:0000313" key="9">
    <source>
        <dbReference type="Proteomes" id="UP000886632"/>
    </source>
</evidence>
<protein>
    <submittedName>
        <fullName evidence="8">Alpha/beta fold hydrolase</fullName>
    </submittedName>
</protein>
<dbReference type="Gene3D" id="3.40.50.300">
    <property type="entry name" value="P-loop containing nucleotide triphosphate hydrolases"/>
    <property type="match status" value="1"/>
</dbReference>
<keyword evidence="6" id="KW-0732">Signal</keyword>
<evidence type="ECO:0000256" key="6">
    <source>
        <dbReference type="SAM" id="SignalP"/>
    </source>
</evidence>